<dbReference type="PANTHER" id="PTHR24421">
    <property type="entry name" value="NITRATE/NITRITE SENSOR PROTEIN NARX-RELATED"/>
    <property type="match status" value="1"/>
</dbReference>
<name>A0A0B2A8W3_9MICO</name>
<keyword evidence="12" id="KW-1185">Reference proteome</keyword>
<dbReference type="STRING" id="1348253.LK09_02640"/>
<evidence type="ECO:0000313" key="11">
    <source>
        <dbReference type="EMBL" id="KHK99540.1"/>
    </source>
</evidence>
<feature type="domain" description="Signal transduction histidine kinase subgroup 3 dimerisation and phosphoacceptor" evidence="10">
    <location>
        <begin position="177"/>
        <end position="243"/>
    </location>
</feature>
<evidence type="ECO:0000256" key="7">
    <source>
        <dbReference type="ARBA" id="ARBA00022840"/>
    </source>
</evidence>
<keyword evidence="3" id="KW-0597">Phosphoprotein</keyword>
<comment type="caution">
    <text evidence="11">The sequence shown here is derived from an EMBL/GenBank/DDBJ whole genome shotgun (WGS) entry which is preliminary data.</text>
</comment>
<dbReference type="Proteomes" id="UP000031030">
    <property type="component" value="Unassembled WGS sequence"/>
</dbReference>
<evidence type="ECO:0000256" key="8">
    <source>
        <dbReference type="ARBA" id="ARBA00023012"/>
    </source>
</evidence>
<accession>A0A0B2A8W3</accession>
<evidence type="ECO:0000256" key="2">
    <source>
        <dbReference type="ARBA" id="ARBA00012438"/>
    </source>
</evidence>
<dbReference type="GO" id="GO:0016020">
    <property type="term" value="C:membrane"/>
    <property type="evidence" value="ECO:0007669"/>
    <property type="project" value="InterPro"/>
</dbReference>
<evidence type="ECO:0000256" key="1">
    <source>
        <dbReference type="ARBA" id="ARBA00000085"/>
    </source>
</evidence>
<feature type="transmembrane region" description="Helical" evidence="9">
    <location>
        <begin position="85"/>
        <end position="100"/>
    </location>
</feature>
<protein>
    <recommendedName>
        <fullName evidence="2">histidine kinase</fullName>
        <ecNumber evidence="2">2.7.13.3</ecNumber>
    </recommendedName>
</protein>
<feature type="transmembrane region" description="Helical" evidence="9">
    <location>
        <begin position="7"/>
        <end position="25"/>
    </location>
</feature>
<evidence type="ECO:0000256" key="6">
    <source>
        <dbReference type="ARBA" id="ARBA00022777"/>
    </source>
</evidence>
<evidence type="ECO:0000256" key="9">
    <source>
        <dbReference type="SAM" id="Phobius"/>
    </source>
</evidence>
<keyword evidence="9" id="KW-1133">Transmembrane helix</keyword>
<dbReference type="RefSeq" id="WP_039395464.1">
    <property type="nucleotide sequence ID" value="NZ_JTDK01000002.1"/>
</dbReference>
<dbReference type="PANTHER" id="PTHR24421:SF10">
    <property type="entry name" value="NITRATE_NITRITE SENSOR PROTEIN NARQ"/>
    <property type="match status" value="1"/>
</dbReference>
<dbReference type="SUPFAM" id="SSF55874">
    <property type="entry name" value="ATPase domain of HSP90 chaperone/DNA topoisomerase II/histidine kinase"/>
    <property type="match status" value="1"/>
</dbReference>
<dbReference type="EMBL" id="JTDK01000002">
    <property type="protein sequence ID" value="KHK99540.1"/>
    <property type="molecule type" value="Genomic_DNA"/>
</dbReference>
<comment type="catalytic activity">
    <reaction evidence="1">
        <text>ATP + protein L-histidine = ADP + protein N-phospho-L-histidine.</text>
        <dbReference type="EC" id="2.7.13.3"/>
    </reaction>
</comment>
<evidence type="ECO:0000256" key="5">
    <source>
        <dbReference type="ARBA" id="ARBA00022741"/>
    </source>
</evidence>
<dbReference type="EC" id="2.7.13.3" evidence="2"/>
<dbReference type="InterPro" id="IPR011712">
    <property type="entry name" value="Sig_transdc_His_kin_sub3_dim/P"/>
</dbReference>
<feature type="transmembrane region" description="Helical" evidence="9">
    <location>
        <begin position="31"/>
        <end position="54"/>
    </location>
</feature>
<evidence type="ECO:0000256" key="4">
    <source>
        <dbReference type="ARBA" id="ARBA00022679"/>
    </source>
</evidence>
<dbReference type="Gene3D" id="1.20.5.1930">
    <property type="match status" value="1"/>
</dbReference>
<dbReference type="Pfam" id="PF07730">
    <property type="entry name" value="HisKA_3"/>
    <property type="match status" value="1"/>
</dbReference>
<proteinExistence type="predicted"/>
<dbReference type="AlphaFoldDB" id="A0A0B2A8W3"/>
<dbReference type="InterPro" id="IPR050482">
    <property type="entry name" value="Sensor_HK_TwoCompSys"/>
</dbReference>
<dbReference type="GO" id="GO:0000155">
    <property type="term" value="F:phosphorelay sensor kinase activity"/>
    <property type="evidence" value="ECO:0007669"/>
    <property type="project" value="InterPro"/>
</dbReference>
<gene>
    <name evidence="11" type="ORF">LK09_02640</name>
</gene>
<dbReference type="OrthoDB" id="227596at2"/>
<dbReference type="GO" id="GO:0046983">
    <property type="term" value="F:protein dimerization activity"/>
    <property type="evidence" value="ECO:0007669"/>
    <property type="project" value="InterPro"/>
</dbReference>
<reference evidence="11 12" key="1">
    <citation type="submission" date="2014-11" db="EMBL/GenBank/DDBJ databases">
        <title>Genome sequence of Microbacterium mangrovi MUSC 115(T).</title>
        <authorList>
            <person name="Lee L.-H."/>
        </authorList>
    </citation>
    <scope>NUCLEOTIDE SEQUENCE [LARGE SCALE GENOMIC DNA]</scope>
    <source>
        <strain evidence="11 12">MUSC 115</strain>
    </source>
</reference>
<organism evidence="11 12">
    <name type="scientific">Microbacterium mangrovi</name>
    <dbReference type="NCBI Taxonomy" id="1348253"/>
    <lineage>
        <taxon>Bacteria</taxon>
        <taxon>Bacillati</taxon>
        <taxon>Actinomycetota</taxon>
        <taxon>Actinomycetes</taxon>
        <taxon>Micrococcales</taxon>
        <taxon>Microbacteriaceae</taxon>
        <taxon>Microbacterium</taxon>
    </lineage>
</organism>
<feature type="transmembrane region" description="Helical" evidence="9">
    <location>
        <begin position="107"/>
        <end position="125"/>
    </location>
</feature>
<keyword evidence="9" id="KW-0812">Transmembrane</keyword>
<keyword evidence="7" id="KW-0067">ATP-binding</keyword>
<dbReference type="Gene3D" id="3.30.565.10">
    <property type="entry name" value="Histidine kinase-like ATPase, C-terminal domain"/>
    <property type="match status" value="1"/>
</dbReference>
<keyword evidence="4" id="KW-0808">Transferase</keyword>
<feature type="transmembrane region" description="Helical" evidence="9">
    <location>
        <begin position="131"/>
        <end position="149"/>
    </location>
</feature>
<evidence type="ECO:0000256" key="3">
    <source>
        <dbReference type="ARBA" id="ARBA00022553"/>
    </source>
</evidence>
<dbReference type="CDD" id="cd16917">
    <property type="entry name" value="HATPase_UhpB-NarQ-NarX-like"/>
    <property type="match status" value="1"/>
</dbReference>
<keyword evidence="8" id="KW-0902">Two-component regulatory system</keyword>
<dbReference type="GO" id="GO:0005524">
    <property type="term" value="F:ATP binding"/>
    <property type="evidence" value="ECO:0007669"/>
    <property type="project" value="UniProtKB-KW"/>
</dbReference>
<sequence>MIVRPSPLAVVLSTAGAVLLGWWLLQDQTRTPVATALAVTALIAWIARTVFALLAVRHPAFRRAAVLAAVVGVAAGSLSAPGTDGLGIVPAAVCIVIVLADPDVPLWAGLSVAVGGLGLLALAAVGSGTTILSLLAMCGGMLLAMLGGYSRRQGLLAQRQAALLAERDLQMREEASRIALARDLHDVLAHTLGGLVIQLDAAEALMDAGDAAASRSRVADARALAGAGLAEARRAVAALRAPQADDAPDLSPAALRTMLTDLLEAHRALGGRAELTESGDPRTVPAVVGTTLQRALQEALSNARRHAPGEAVSVGVGWHDDRVALTVANPVAGSQPSPGGGYGLIGMRERFAALPHGGAVRVQRDADRFVLEAEARLR</sequence>
<evidence type="ECO:0000313" key="12">
    <source>
        <dbReference type="Proteomes" id="UP000031030"/>
    </source>
</evidence>
<keyword evidence="5" id="KW-0547">Nucleotide-binding</keyword>
<keyword evidence="6" id="KW-0418">Kinase</keyword>
<keyword evidence="9" id="KW-0472">Membrane</keyword>
<evidence type="ECO:0000259" key="10">
    <source>
        <dbReference type="Pfam" id="PF07730"/>
    </source>
</evidence>
<dbReference type="InterPro" id="IPR036890">
    <property type="entry name" value="HATPase_C_sf"/>
</dbReference>